<dbReference type="Gene3D" id="6.10.250.3150">
    <property type="match status" value="1"/>
</dbReference>
<feature type="domain" description="M23ase beta-sheet core" evidence="2">
    <location>
        <begin position="331"/>
        <end position="424"/>
    </location>
</feature>
<organism evidence="4">
    <name type="scientific">Candidatus Kentrum sp. SD</name>
    <dbReference type="NCBI Taxonomy" id="2126332"/>
    <lineage>
        <taxon>Bacteria</taxon>
        <taxon>Pseudomonadati</taxon>
        <taxon>Pseudomonadota</taxon>
        <taxon>Gammaproteobacteria</taxon>
        <taxon>Candidatus Kentrum</taxon>
    </lineage>
</organism>
<sequence>MILQKDISDHLRFKSVGNNHHALSRRYRKAKAPGRSTARAESSPLSALARSARIIIVLVFCITVGTCPQNAYSNTTREDAETELTVIRKMIRMLSSRLTSARSAQDTAREQLRKTEVTIGKLVAELREVENRLQQQQRQLTNLRRQRNKQKKALLSQRGDFARQIRISYAMGRRDFLRIILNHEDPSALARAMTYHGYFNRVRLQRIKAARLHIERIHALERELDQKTLALEGLRRAKKKLKSDVEQYFRQRKKAHAKLSREIQRDDQRLTHLEQDKNRLERLIRDIKQAYIHIPASQQPFHMLKGRLRWPTVGSIRHTFGAKRSMGNLTWQGVWISARAGQPIHAISHGKVVFADWLRGFGLLMIIDHGGGYMSLYAHNQSLYRKVGDSVKPGEVIASVGNSGGNSDNGLYFEIRRKGSPRNPAYWCKSSPSIGGNS</sequence>
<feature type="coiled-coil region" evidence="1">
    <location>
        <begin position="112"/>
        <end position="153"/>
    </location>
</feature>
<dbReference type="CDD" id="cd12797">
    <property type="entry name" value="M23_peptidase"/>
    <property type="match status" value="1"/>
</dbReference>
<name>A0A450Z2I0_9GAMM</name>
<dbReference type="FunFam" id="2.70.70.10:FF:000003">
    <property type="entry name" value="Murein hydrolase activator EnvC"/>
    <property type="match status" value="1"/>
</dbReference>
<protein>
    <submittedName>
        <fullName evidence="4">Septal ring factor EnvC, activator of murein hydrolases AmiA and AmiB</fullName>
    </submittedName>
</protein>
<dbReference type="GO" id="GO:0004222">
    <property type="term" value="F:metalloendopeptidase activity"/>
    <property type="evidence" value="ECO:0007669"/>
    <property type="project" value="TreeGrafter"/>
</dbReference>
<accession>A0A450Z2I0</accession>
<evidence type="ECO:0000313" key="3">
    <source>
        <dbReference type="EMBL" id="VFK41984.1"/>
    </source>
</evidence>
<dbReference type="InterPro" id="IPR050570">
    <property type="entry name" value="Cell_wall_metabolism_enzyme"/>
</dbReference>
<feature type="coiled-coil region" evidence="1">
    <location>
        <begin position="217"/>
        <end position="293"/>
    </location>
</feature>
<dbReference type="Gene3D" id="2.70.70.10">
    <property type="entry name" value="Glucose Permease (Domain IIA)"/>
    <property type="match status" value="1"/>
</dbReference>
<keyword evidence="4" id="KW-0378">Hydrolase</keyword>
<dbReference type="Pfam" id="PF01551">
    <property type="entry name" value="Peptidase_M23"/>
    <property type="match status" value="1"/>
</dbReference>
<evidence type="ECO:0000259" key="2">
    <source>
        <dbReference type="Pfam" id="PF01551"/>
    </source>
</evidence>
<dbReference type="PANTHER" id="PTHR21666:SF270">
    <property type="entry name" value="MUREIN HYDROLASE ACTIVATOR ENVC"/>
    <property type="match status" value="1"/>
</dbReference>
<dbReference type="AlphaFoldDB" id="A0A450Z2I0"/>
<dbReference type="InterPro" id="IPR016047">
    <property type="entry name" value="M23ase_b-sheet_dom"/>
</dbReference>
<gene>
    <name evidence="4" type="ORF">BECKSD772E_GA0070983_11115</name>
    <name evidence="3" type="ORF">BECKSD772F_GA0070984_11117</name>
</gene>
<evidence type="ECO:0000256" key="1">
    <source>
        <dbReference type="SAM" id="Coils"/>
    </source>
</evidence>
<dbReference type="EMBL" id="CAADFR010000111">
    <property type="protein sequence ID" value="VFK41984.1"/>
    <property type="molecule type" value="Genomic_DNA"/>
</dbReference>
<dbReference type="InterPro" id="IPR011055">
    <property type="entry name" value="Dup_hybrid_motif"/>
</dbReference>
<evidence type="ECO:0000313" key="4">
    <source>
        <dbReference type="EMBL" id="VFK48006.1"/>
    </source>
</evidence>
<dbReference type="PANTHER" id="PTHR21666">
    <property type="entry name" value="PEPTIDASE-RELATED"/>
    <property type="match status" value="1"/>
</dbReference>
<dbReference type="SUPFAM" id="SSF51261">
    <property type="entry name" value="Duplicated hybrid motif"/>
    <property type="match status" value="1"/>
</dbReference>
<reference evidence="4" key="1">
    <citation type="submission" date="2019-02" db="EMBL/GenBank/DDBJ databases">
        <authorList>
            <person name="Gruber-Vodicka R. H."/>
            <person name="Seah K. B. B."/>
        </authorList>
    </citation>
    <scope>NUCLEOTIDE SEQUENCE</scope>
    <source>
        <strain evidence="4">BECK_S1320</strain>
        <strain evidence="3">BECK_S1321</strain>
    </source>
</reference>
<keyword evidence="1" id="KW-0175">Coiled coil</keyword>
<dbReference type="EMBL" id="CAADFU010000111">
    <property type="protein sequence ID" value="VFK48006.1"/>
    <property type="molecule type" value="Genomic_DNA"/>
</dbReference>
<proteinExistence type="predicted"/>